<evidence type="ECO:0000313" key="1">
    <source>
        <dbReference type="EMBL" id="MBO8415517.1"/>
    </source>
</evidence>
<protein>
    <submittedName>
        <fullName evidence="1">Uncharacterized protein</fullName>
    </submittedName>
</protein>
<comment type="caution">
    <text evidence="1">The sequence shown here is derived from an EMBL/GenBank/DDBJ whole genome shotgun (WGS) entry which is preliminary data.</text>
</comment>
<reference evidence="1" key="1">
    <citation type="submission" date="2020-10" db="EMBL/GenBank/DDBJ databases">
        <authorList>
            <person name="Gilroy R."/>
        </authorList>
    </citation>
    <scope>NUCLEOTIDE SEQUENCE</scope>
    <source>
        <strain evidence="1">17213</strain>
    </source>
</reference>
<reference evidence="1" key="2">
    <citation type="journal article" date="2021" name="PeerJ">
        <title>Extensive microbial diversity within the chicken gut microbiome revealed by metagenomics and culture.</title>
        <authorList>
            <person name="Gilroy R."/>
            <person name="Ravi A."/>
            <person name="Getino M."/>
            <person name="Pursley I."/>
            <person name="Horton D.L."/>
            <person name="Alikhan N.F."/>
            <person name="Baker D."/>
            <person name="Gharbi K."/>
            <person name="Hall N."/>
            <person name="Watson M."/>
            <person name="Adriaenssens E.M."/>
            <person name="Foster-Nyarko E."/>
            <person name="Jarju S."/>
            <person name="Secka A."/>
            <person name="Antonio M."/>
            <person name="Oren A."/>
            <person name="Chaudhuri R.R."/>
            <person name="La Ragione R."/>
            <person name="Hildebrand F."/>
            <person name="Pallen M.J."/>
        </authorList>
    </citation>
    <scope>NUCLEOTIDE SEQUENCE</scope>
    <source>
        <strain evidence="1">17213</strain>
    </source>
</reference>
<organism evidence="1 2">
    <name type="scientific">Candidatus Avisuccinivibrio stercorigallinarum</name>
    <dbReference type="NCBI Taxonomy" id="2840704"/>
    <lineage>
        <taxon>Bacteria</taxon>
        <taxon>Pseudomonadati</taxon>
        <taxon>Pseudomonadota</taxon>
        <taxon>Gammaproteobacteria</taxon>
        <taxon>Aeromonadales</taxon>
        <taxon>Succinivibrionaceae</taxon>
        <taxon>Succinivibrionaceae incertae sedis</taxon>
        <taxon>Candidatus Avisuccinivibrio</taxon>
    </lineage>
</organism>
<dbReference type="EMBL" id="JADINH010000085">
    <property type="protein sequence ID" value="MBO8415517.1"/>
    <property type="molecule type" value="Genomic_DNA"/>
</dbReference>
<feature type="non-terminal residue" evidence="1">
    <location>
        <position position="179"/>
    </location>
</feature>
<dbReference type="Proteomes" id="UP000823631">
    <property type="component" value="Unassembled WGS sequence"/>
</dbReference>
<gene>
    <name evidence="1" type="ORF">IAB19_03935</name>
</gene>
<dbReference type="AlphaFoldDB" id="A0A9D9DAU9"/>
<sequence>MAKQKIVSKLSRCARALNAALAHYFAQKCGADEAKLLDLQQSKKTDEGMAQAYIYLCEDDYTALNFSYMRPDNDEAPVTETQCALNHDELYHNFMYVRLSPHAGIGVAYSGGLPAWPAFPDETSVLKALYQELNAMPLDTMQLLNDTVTGPMFELIKRHSNLLDEDFFSEHALYMEHPG</sequence>
<proteinExistence type="predicted"/>
<accession>A0A9D9DAU9</accession>
<evidence type="ECO:0000313" key="2">
    <source>
        <dbReference type="Proteomes" id="UP000823631"/>
    </source>
</evidence>
<name>A0A9D9DAU9_9GAMM</name>